<organism evidence="1 2">
    <name type="scientific">candidate division Kazan bacterium</name>
    <dbReference type="NCBI Taxonomy" id="2202143"/>
    <lineage>
        <taxon>Bacteria</taxon>
        <taxon>Bacteria division Kazan-3B-28</taxon>
    </lineage>
</organism>
<protein>
    <submittedName>
        <fullName evidence="1">Uncharacterized protein</fullName>
    </submittedName>
</protein>
<gene>
    <name evidence="1" type="ORF">DRH29_02855</name>
</gene>
<evidence type="ECO:0000313" key="2">
    <source>
        <dbReference type="Proteomes" id="UP000281261"/>
    </source>
</evidence>
<reference evidence="1 2" key="1">
    <citation type="submission" date="2018-06" db="EMBL/GenBank/DDBJ databases">
        <title>Extensive metabolic versatility and redundancy in microbially diverse, dynamic hydrothermal sediments.</title>
        <authorList>
            <person name="Dombrowski N."/>
            <person name="Teske A."/>
            <person name="Baker B.J."/>
        </authorList>
    </citation>
    <scope>NUCLEOTIDE SEQUENCE [LARGE SCALE GENOMIC DNA]</scope>
    <source>
        <strain evidence="1">B79_G16</strain>
    </source>
</reference>
<proteinExistence type="predicted"/>
<sequence>MPTEQVRVWEVVGRYPLTRDLLVLVQVDLQLCPPPSLVPWLGNWLEDDNVRDRVSGAEVRVYTVYTRGYHCGIGLYKAPPRPKN</sequence>
<dbReference type="EMBL" id="QMNG01000010">
    <property type="protein sequence ID" value="RLC37173.1"/>
    <property type="molecule type" value="Genomic_DNA"/>
</dbReference>
<dbReference type="AlphaFoldDB" id="A0A420ZCL6"/>
<dbReference type="Proteomes" id="UP000281261">
    <property type="component" value="Unassembled WGS sequence"/>
</dbReference>
<name>A0A420ZCL6_UNCK3</name>
<accession>A0A420ZCL6</accession>
<comment type="caution">
    <text evidence="1">The sequence shown here is derived from an EMBL/GenBank/DDBJ whole genome shotgun (WGS) entry which is preliminary data.</text>
</comment>
<evidence type="ECO:0000313" key="1">
    <source>
        <dbReference type="EMBL" id="RLC37173.1"/>
    </source>
</evidence>